<name>A0A4Q1BDV0_TREME</name>
<proteinExistence type="inferred from homology"/>
<feature type="transmembrane region" description="Helical" evidence="9">
    <location>
        <begin position="636"/>
        <end position="655"/>
    </location>
</feature>
<feature type="region of interest" description="Disordered" evidence="8">
    <location>
        <begin position="33"/>
        <end position="59"/>
    </location>
</feature>
<dbReference type="Proteomes" id="UP000289152">
    <property type="component" value="Unassembled WGS sequence"/>
</dbReference>
<feature type="domain" description="Major facilitator superfamily (MFS) profile" evidence="10">
    <location>
        <begin position="238"/>
        <end position="689"/>
    </location>
</feature>
<evidence type="ECO:0000313" key="12">
    <source>
        <dbReference type="Proteomes" id="UP000289152"/>
    </source>
</evidence>
<sequence>MLNPLPQLGLTEFSGHISLDELQDVQNVQNVQSSIVRSQASPSSHSELPKISNEHTNVPTSQTPYTFLTLHNENRDVSQLDSTDQLEGNHQVSPVKLTSGIEGYSQTSPVNVFGQRIIGNRSIIPEQDGQFTEKIREEIHLTRRDEESHLTRRGREEIQLTRRDEEVRGHLTRRDREEIQLTRRDGEGQIEEGNNQEASIQLGILEQQRSLDIGIPISFNSRDGHGRSEGYKPSLYVAATLVSLHGWLFGFDTGSIGPVTEMIQFFPVSPSIQGLVVATILLPALLFSLLSGPLADRYARVKIMSVGTAIFAIGSAIAAGSNSLGMFVVGRAISGSGEGLFLSPVGVWLIESAPKEKRGEISGLVQLIIVIGVAAGYFTTYGSSYIPNDWQWRIPYISQAIMAAFLSFVVHTRFVPESPRWLLLRSSKPHTALIIIEAFAPNAASAEMEKSELVVRCQRERQERERKAAIVDREKTLSEKLGVDGMTECFHKEESKRWKAALGIFFLGIQQLSGVDAVLFYAPIIFTSAGISSKQGSFLASGVTGIVGVIAMIPTQKYLVDKVGRRILTIIGGLIMGLALLIIGVLFAVEPVGKKSVVWAVAGLIYIFIAVFQMTWSATLKTFCNEIQPNSTRASVSALAQCANWIVNIIIAVATPPFIKYSRSGPFFLYGACCVIGGIAGIFMPETKGLSMQAIDDAWDKKAAQTRLRMKRMRRLVGFRHESEEVSLTGVPHSA</sequence>
<evidence type="ECO:0000313" key="11">
    <source>
        <dbReference type="EMBL" id="RXK36266.1"/>
    </source>
</evidence>
<keyword evidence="3" id="KW-0813">Transport</keyword>
<comment type="subcellular location">
    <subcellularLocation>
        <location evidence="1">Membrane</location>
        <topology evidence="1">Multi-pass membrane protein</topology>
    </subcellularLocation>
</comment>
<dbReference type="AlphaFoldDB" id="A0A4Q1BDV0"/>
<feature type="transmembrane region" description="Helical" evidence="9">
    <location>
        <begin position="271"/>
        <end position="291"/>
    </location>
</feature>
<reference evidence="11 12" key="1">
    <citation type="submission" date="2016-06" db="EMBL/GenBank/DDBJ databases">
        <title>Evolution of pathogenesis and genome organization in the Tremellales.</title>
        <authorList>
            <person name="Cuomo C."/>
            <person name="Litvintseva A."/>
            <person name="Heitman J."/>
            <person name="Chen Y."/>
            <person name="Sun S."/>
            <person name="Springer D."/>
            <person name="Dromer F."/>
            <person name="Young S."/>
            <person name="Zeng Q."/>
            <person name="Chapman S."/>
            <person name="Gujja S."/>
            <person name="Saif S."/>
            <person name="Birren B."/>
        </authorList>
    </citation>
    <scope>NUCLEOTIDE SEQUENCE [LARGE SCALE GENOMIC DNA]</scope>
    <source>
        <strain evidence="11 12">ATCC 28783</strain>
    </source>
</reference>
<dbReference type="InterPro" id="IPR036259">
    <property type="entry name" value="MFS_trans_sf"/>
</dbReference>
<feature type="transmembrane region" description="Helical" evidence="9">
    <location>
        <begin position="327"/>
        <end position="349"/>
    </location>
</feature>
<evidence type="ECO:0000256" key="8">
    <source>
        <dbReference type="SAM" id="MobiDB-lite"/>
    </source>
</evidence>
<evidence type="ECO:0000256" key="4">
    <source>
        <dbReference type="ARBA" id="ARBA00022692"/>
    </source>
</evidence>
<dbReference type="STRING" id="5217.A0A4Q1BDV0"/>
<dbReference type="FunFam" id="1.20.1250.20:FF:000134">
    <property type="entry name" value="MFS sugar transporter protein"/>
    <property type="match status" value="1"/>
</dbReference>
<dbReference type="InterPro" id="IPR050360">
    <property type="entry name" value="MFS_Sugar_Transporters"/>
</dbReference>
<evidence type="ECO:0000256" key="2">
    <source>
        <dbReference type="ARBA" id="ARBA00010992"/>
    </source>
</evidence>
<evidence type="ECO:0000256" key="9">
    <source>
        <dbReference type="SAM" id="Phobius"/>
    </source>
</evidence>
<dbReference type="VEuPathDB" id="FungiDB:TREMEDRAFT_33221"/>
<keyword evidence="6 9" id="KW-0472">Membrane</keyword>
<dbReference type="PRINTS" id="PR00171">
    <property type="entry name" value="SUGRTRNSPORT"/>
</dbReference>
<comment type="similarity">
    <text evidence="2">Belongs to the major facilitator superfamily. Sugar transporter (TC 2.A.1.1) family.</text>
</comment>
<dbReference type="PANTHER" id="PTHR48022">
    <property type="entry name" value="PLASTIDIC GLUCOSE TRANSPORTER 4"/>
    <property type="match status" value="1"/>
</dbReference>
<dbReference type="Gene3D" id="1.20.1250.20">
    <property type="entry name" value="MFS general substrate transporter like domains"/>
    <property type="match status" value="1"/>
</dbReference>
<evidence type="ECO:0000256" key="3">
    <source>
        <dbReference type="ARBA" id="ARBA00022448"/>
    </source>
</evidence>
<comment type="catalytic activity">
    <reaction evidence="7">
        <text>myo-inositol(out) + H(+)(out) = myo-inositol(in) + H(+)(in)</text>
        <dbReference type="Rhea" id="RHEA:60364"/>
        <dbReference type="ChEBI" id="CHEBI:15378"/>
        <dbReference type="ChEBI" id="CHEBI:17268"/>
    </reaction>
</comment>
<keyword evidence="4 9" id="KW-0812">Transmembrane</keyword>
<dbReference type="PANTHER" id="PTHR48022:SF2">
    <property type="entry name" value="PLASTIDIC GLUCOSE TRANSPORTER 4"/>
    <property type="match status" value="1"/>
</dbReference>
<feature type="transmembrane region" description="Helical" evidence="9">
    <location>
        <begin position="667"/>
        <end position="684"/>
    </location>
</feature>
<feature type="transmembrane region" description="Helical" evidence="9">
    <location>
        <begin position="361"/>
        <end position="382"/>
    </location>
</feature>
<dbReference type="InterPro" id="IPR003663">
    <property type="entry name" value="Sugar/inositol_transpt"/>
</dbReference>
<dbReference type="InterPro" id="IPR020846">
    <property type="entry name" value="MFS_dom"/>
</dbReference>
<dbReference type="InParanoid" id="A0A4Q1BDV0"/>
<gene>
    <name evidence="11" type="ORF">M231_06470</name>
</gene>
<feature type="transmembrane region" description="Helical" evidence="9">
    <location>
        <begin position="500"/>
        <end position="526"/>
    </location>
</feature>
<feature type="transmembrane region" description="Helical" evidence="9">
    <location>
        <begin position="303"/>
        <end position="321"/>
    </location>
</feature>
<evidence type="ECO:0000256" key="5">
    <source>
        <dbReference type="ARBA" id="ARBA00022989"/>
    </source>
</evidence>
<feature type="transmembrane region" description="Helical" evidence="9">
    <location>
        <begin position="596"/>
        <end position="616"/>
    </location>
</feature>
<evidence type="ECO:0000256" key="6">
    <source>
        <dbReference type="ARBA" id="ARBA00023136"/>
    </source>
</evidence>
<keyword evidence="5 9" id="KW-1133">Transmembrane helix</keyword>
<keyword evidence="12" id="KW-1185">Reference proteome</keyword>
<dbReference type="GO" id="GO:0005351">
    <property type="term" value="F:carbohydrate:proton symporter activity"/>
    <property type="evidence" value="ECO:0007669"/>
    <property type="project" value="TreeGrafter"/>
</dbReference>
<evidence type="ECO:0000256" key="1">
    <source>
        <dbReference type="ARBA" id="ARBA00004141"/>
    </source>
</evidence>
<protein>
    <recommendedName>
        <fullName evidence="10">Major facilitator superfamily (MFS) profile domain-containing protein</fullName>
    </recommendedName>
</protein>
<dbReference type="SUPFAM" id="SSF103473">
    <property type="entry name" value="MFS general substrate transporter"/>
    <property type="match status" value="1"/>
</dbReference>
<feature type="transmembrane region" description="Helical" evidence="9">
    <location>
        <begin position="394"/>
        <end position="415"/>
    </location>
</feature>
<evidence type="ECO:0000259" key="10">
    <source>
        <dbReference type="PROSITE" id="PS50850"/>
    </source>
</evidence>
<accession>A0A4Q1BDV0</accession>
<feature type="transmembrane region" description="Helical" evidence="9">
    <location>
        <begin position="567"/>
        <end position="590"/>
    </location>
</feature>
<evidence type="ECO:0000256" key="7">
    <source>
        <dbReference type="ARBA" id="ARBA00049119"/>
    </source>
</evidence>
<organism evidence="11 12">
    <name type="scientific">Tremella mesenterica</name>
    <name type="common">Jelly fungus</name>
    <dbReference type="NCBI Taxonomy" id="5217"/>
    <lineage>
        <taxon>Eukaryota</taxon>
        <taxon>Fungi</taxon>
        <taxon>Dikarya</taxon>
        <taxon>Basidiomycota</taxon>
        <taxon>Agaricomycotina</taxon>
        <taxon>Tremellomycetes</taxon>
        <taxon>Tremellales</taxon>
        <taxon>Tremellaceae</taxon>
        <taxon>Tremella</taxon>
    </lineage>
</organism>
<dbReference type="InterPro" id="IPR005828">
    <property type="entry name" value="MFS_sugar_transport-like"/>
</dbReference>
<dbReference type="PROSITE" id="PS50850">
    <property type="entry name" value="MFS"/>
    <property type="match status" value="1"/>
</dbReference>
<dbReference type="Pfam" id="PF00083">
    <property type="entry name" value="Sugar_tr"/>
    <property type="match status" value="1"/>
</dbReference>
<dbReference type="EMBL" id="SDIL01000103">
    <property type="protein sequence ID" value="RXK36266.1"/>
    <property type="molecule type" value="Genomic_DNA"/>
</dbReference>
<feature type="transmembrane region" description="Helical" evidence="9">
    <location>
        <begin position="538"/>
        <end position="555"/>
    </location>
</feature>
<dbReference type="OrthoDB" id="508119at2759"/>
<dbReference type="GO" id="GO:0016020">
    <property type="term" value="C:membrane"/>
    <property type="evidence" value="ECO:0007669"/>
    <property type="project" value="UniProtKB-SubCell"/>
</dbReference>
<comment type="caution">
    <text evidence="11">The sequence shown here is derived from an EMBL/GenBank/DDBJ whole genome shotgun (WGS) entry which is preliminary data.</text>
</comment>